<protein>
    <submittedName>
        <fullName evidence="7">MBL fold metallo-hydrolase</fullName>
    </submittedName>
</protein>
<dbReference type="SUPFAM" id="SSF56281">
    <property type="entry name" value="Metallo-hydrolase/oxidoreductase"/>
    <property type="match status" value="1"/>
</dbReference>
<evidence type="ECO:0000256" key="5">
    <source>
        <dbReference type="ARBA" id="ARBA00022833"/>
    </source>
</evidence>
<keyword evidence="8" id="KW-1185">Reference proteome</keyword>
<evidence type="ECO:0000256" key="1">
    <source>
        <dbReference type="ARBA" id="ARBA00001947"/>
    </source>
</evidence>
<dbReference type="InterPro" id="IPR001279">
    <property type="entry name" value="Metallo-B-lactamas"/>
</dbReference>
<reference evidence="7" key="2">
    <citation type="journal article" date="2024" name="Int. J. Antimicrob. Agents">
        <title>Identification of a novel Providencia species showing multi-drug-resistant in three patients with hospital-acquired infection.</title>
        <authorList>
            <person name="Yang W."/>
            <person name="Chen J."/>
            <person name="Yang F."/>
            <person name="Ji P."/>
            <person name="Shen S."/>
            <person name="Yin D."/>
            <person name="Hu F."/>
        </authorList>
    </citation>
    <scope>NUCLEOTIDE SEQUENCE</scope>
    <source>
        <strain evidence="7">CRE-138-0111</strain>
    </source>
</reference>
<dbReference type="EMBL" id="JAUQTG010000013">
    <property type="protein sequence ID" value="MDO7858336.1"/>
    <property type="molecule type" value="Genomic_DNA"/>
</dbReference>
<evidence type="ECO:0000256" key="3">
    <source>
        <dbReference type="ARBA" id="ARBA00022723"/>
    </source>
</evidence>
<evidence type="ECO:0000256" key="2">
    <source>
        <dbReference type="ARBA" id="ARBA00007749"/>
    </source>
</evidence>
<dbReference type="InterPro" id="IPR036866">
    <property type="entry name" value="RibonucZ/Hydroxyglut_hydro"/>
</dbReference>
<organism evidence="7 8">
    <name type="scientific">Providencia huashanensis</name>
    <dbReference type="NCBI Taxonomy" id="3037798"/>
    <lineage>
        <taxon>Bacteria</taxon>
        <taxon>Pseudomonadati</taxon>
        <taxon>Pseudomonadota</taxon>
        <taxon>Gammaproteobacteria</taxon>
        <taxon>Enterobacterales</taxon>
        <taxon>Morganellaceae</taxon>
        <taxon>Providencia</taxon>
    </lineage>
</organism>
<dbReference type="Proteomes" id="UP001176478">
    <property type="component" value="Unassembled WGS sequence"/>
</dbReference>
<comment type="cofactor">
    <cofactor evidence="1">
        <name>Zn(2+)</name>
        <dbReference type="ChEBI" id="CHEBI:29105"/>
    </cofactor>
</comment>
<proteinExistence type="inferred from homology"/>
<comment type="similarity">
    <text evidence="2">Belongs to the metallo-beta-lactamase superfamily.</text>
</comment>
<evidence type="ECO:0000259" key="6">
    <source>
        <dbReference type="SMART" id="SM00849"/>
    </source>
</evidence>
<sequence length="281" mass="31491">MLTIHQYEVGYCTHPGCVALKGASFKSCKFPARAWLINDENQRWLFDTGYATHFYDHTRHGIMRLYRAITPVYFDSKQALVNQLADDGIKPADINAVILSHFHGDHIAGLRDFPEIPIICSGDGWAKTRHLTGFAALKNAFVSGLLPDDFEQRTVFYEGFERVSLPHELQILGEGYAVNKQKTLLIVPLPGHAAGHIGLCVLTNTGWVLLAGDAAWSPTNYKQLRGPMAIANIIMDDKQAYYETLNKLHEIDKQNIVIQLCHEGELQWSFPCFGTIGEHAI</sequence>
<keyword evidence="4" id="KW-0378">Hydrolase</keyword>
<gene>
    <name evidence="7" type="ORF">Q5E86_18725</name>
</gene>
<keyword evidence="5" id="KW-0862">Zinc</keyword>
<dbReference type="SMART" id="SM00849">
    <property type="entry name" value="Lactamase_B"/>
    <property type="match status" value="1"/>
</dbReference>
<dbReference type="PANTHER" id="PTHR42978:SF2">
    <property type="entry name" value="102 KBASES UNSTABLE REGION: FROM 1 TO 119443"/>
    <property type="match status" value="1"/>
</dbReference>
<feature type="domain" description="Metallo-beta-lactamase" evidence="6">
    <location>
        <begin position="31"/>
        <end position="262"/>
    </location>
</feature>
<dbReference type="InterPro" id="IPR051013">
    <property type="entry name" value="MBL_superfamily_lactonases"/>
</dbReference>
<evidence type="ECO:0000313" key="7">
    <source>
        <dbReference type="EMBL" id="MDO7858336.1"/>
    </source>
</evidence>
<reference evidence="7" key="1">
    <citation type="submission" date="2023-07" db="EMBL/GenBank/DDBJ databases">
        <authorList>
            <person name="Yang W."/>
            <person name="Chen J."/>
            <person name="Ji P."/>
            <person name="Hu F."/>
        </authorList>
    </citation>
    <scope>NUCLEOTIDE SEQUENCE</scope>
    <source>
        <strain evidence="7">CRE-138-0111</strain>
    </source>
</reference>
<keyword evidence="3" id="KW-0479">Metal-binding</keyword>
<dbReference type="CDD" id="cd07730">
    <property type="entry name" value="metallo-hydrolase-like_MBL-fold"/>
    <property type="match status" value="1"/>
</dbReference>
<dbReference type="PANTHER" id="PTHR42978">
    <property type="entry name" value="QUORUM-QUENCHING LACTONASE YTNP-RELATED-RELATED"/>
    <property type="match status" value="1"/>
</dbReference>
<evidence type="ECO:0000313" key="8">
    <source>
        <dbReference type="Proteomes" id="UP001176478"/>
    </source>
</evidence>
<dbReference type="Pfam" id="PF00753">
    <property type="entry name" value="Lactamase_B"/>
    <property type="match status" value="1"/>
</dbReference>
<dbReference type="Gene3D" id="3.60.15.10">
    <property type="entry name" value="Ribonuclease Z/Hydroxyacylglutathione hydrolase-like"/>
    <property type="match status" value="1"/>
</dbReference>
<name>A0ABT9AWI0_9GAMM</name>
<evidence type="ECO:0000256" key="4">
    <source>
        <dbReference type="ARBA" id="ARBA00022801"/>
    </source>
</evidence>
<comment type="caution">
    <text evidence="7">The sequence shown here is derived from an EMBL/GenBank/DDBJ whole genome shotgun (WGS) entry which is preliminary data.</text>
</comment>
<accession>A0ABT9AWI0</accession>